<dbReference type="AlphaFoldDB" id="A0A5E4NDJ4"/>
<feature type="domain" description="Integrase catalytic" evidence="1">
    <location>
        <begin position="136"/>
        <end position="246"/>
    </location>
</feature>
<dbReference type="PANTHER" id="PTHR46585">
    <property type="entry name" value="INTEGRASE CORE DOMAIN CONTAINING PROTEIN"/>
    <property type="match status" value="1"/>
</dbReference>
<evidence type="ECO:0000259" key="1">
    <source>
        <dbReference type="PROSITE" id="PS50994"/>
    </source>
</evidence>
<dbReference type="GO" id="GO:0003676">
    <property type="term" value="F:nucleic acid binding"/>
    <property type="evidence" value="ECO:0007669"/>
    <property type="project" value="InterPro"/>
</dbReference>
<organism evidence="2 3">
    <name type="scientific">Cinara cedri</name>
    <dbReference type="NCBI Taxonomy" id="506608"/>
    <lineage>
        <taxon>Eukaryota</taxon>
        <taxon>Metazoa</taxon>
        <taxon>Ecdysozoa</taxon>
        <taxon>Arthropoda</taxon>
        <taxon>Hexapoda</taxon>
        <taxon>Insecta</taxon>
        <taxon>Pterygota</taxon>
        <taxon>Neoptera</taxon>
        <taxon>Paraneoptera</taxon>
        <taxon>Hemiptera</taxon>
        <taxon>Sternorrhyncha</taxon>
        <taxon>Aphidomorpha</taxon>
        <taxon>Aphidoidea</taxon>
        <taxon>Aphididae</taxon>
        <taxon>Lachninae</taxon>
        <taxon>Cinara</taxon>
    </lineage>
</organism>
<dbReference type="PROSITE" id="PS50994">
    <property type="entry name" value="INTEGRASE"/>
    <property type="match status" value="1"/>
</dbReference>
<dbReference type="PANTHER" id="PTHR46585:SF1">
    <property type="entry name" value="CHROMO DOMAIN-CONTAINING PROTEIN"/>
    <property type="match status" value="1"/>
</dbReference>
<dbReference type="SUPFAM" id="SSF53098">
    <property type="entry name" value="Ribonuclease H-like"/>
    <property type="match status" value="1"/>
</dbReference>
<dbReference type="InterPro" id="IPR001584">
    <property type="entry name" value="Integrase_cat-core"/>
</dbReference>
<protein>
    <submittedName>
        <fullName evidence="2">Ribonuclease H-like domain,Integrase, catalytic core</fullName>
    </submittedName>
</protein>
<feature type="non-terminal residue" evidence="2">
    <location>
        <position position="276"/>
    </location>
</feature>
<keyword evidence="3" id="KW-1185">Reference proteome</keyword>
<accession>A0A5E4NDJ4</accession>
<gene>
    <name evidence="2" type="ORF">CINCED_3A003590</name>
</gene>
<feature type="non-terminal residue" evidence="2">
    <location>
        <position position="1"/>
    </location>
</feature>
<proteinExistence type="predicted"/>
<name>A0A5E4NDJ4_9HEMI</name>
<dbReference type="OrthoDB" id="6621683at2759"/>
<dbReference type="InterPro" id="IPR012337">
    <property type="entry name" value="RNaseH-like_sf"/>
</dbReference>
<dbReference type="Proteomes" id="UP000325440">
    <property type="component" value="Unassembled WGS sequence"/>
</dbReference>
<evidence type="ECO:0000313" key="2">
    <source>
        <dbReference type="EMBL" id="VVC42937.1"/>
    </source>
</evidence>
<evidence type="ECO:0000313" key="3">
    <source>
        <dbReference type="Proteomes" id="UP000325440"/>
    </source>
</evidence>
<dbReference type="InterPro" id="IPR036397">
    <property type="entry name" value="RNaseH_sf"/>
</dbReference>
<reference evidence="2 3" key="1">
    <citation type="submission" date="2019-08" db="EMBL/GenBank/DDBJ databases">
        <authorList>
            <person name="Alioto T."/>
            <person name="Alioto T."/>
            <person name="Gomez Garrido J."/>
        </authorList>
    </citation>
    <scope>NUCLEOTIDE SEQUENCE [LARGE SCALE GENOMIC DNA]</scope>
</reference>
<dbReference type="GO" id="GO:0015074">
    <property type="term" value="P:DNA integration"/>
    <property type="evidence" value="ECO:0007669"/>
    <property type="project" value="InterPro"/>
</dbReference>
<sequence>YKKKYFSLMLCKFKCINFIKIQVIRKLWGYYSSYYSNTTCHATKQMMPPFATFYKTQLVYYDDPNELVSNLIFYLLFKMQTSHNIANELHRPARRKFPRRRVISLFKDDLWQADLIDMQQHSRQNSSFKYILIVIDTTEVTNNFLQILKTNQSNLLQTDNGTEFYNKPFQDLMKEYNIKHYSTYSSIKAGMVESVIRTIKNKIYKYFTSTGSWNWYNSISKLIANYNNTKHTTIKCTSFEARKKHQLPFKLNNIKIRKPKFEVNDKVRISKYKHAF</sequence>
<dbReference type="Gene3D" id="3.30.420.10">
    <property type="entry name" value="Ribonuclease H-like superfamily/Ribonuclease H"/>
    <property type="match status" value="1"/>
</dbReference>
<dbReference type="EMBL" id="CABPRJ010002069">
    <property type="protein sequence ID" value="VVC42937.1"/>
    <property type="molecule type" value="Genomic_DNA"/>
</dbReference>